<evidence type="ECO:0000256" key="11">
    <source>
        <dbReference type="ARBA" id="ARBA00029766"/>
    </source>
</evidence>
<dbReference type="NCBIfam" id="TIGR01498">
    <property type="entry name" value="folK"/>
    <property type="match status" value="1"/>
</dbReference>
<evidence type="ECO:0000259" key="13">
    <source>
        <dbReference type="PROSITE" id="PS00794"/>
    </source>
</evidence>
<keyword evidence="15" id="KW-1185">Reference proteome</keyword>
<name>A0ABX9MVM9_9BURK</name>
<evidence type="ECO:0000256" key="1">
    <source>
        <dbReference type="ARBA" id="ARBA00005051"/>
    </source>
</evidence>
<proteinExistence type="inferred from homology"/>
<comment type="function">
    <text evidence="10">Catalyzes the transfer of pyrophosphate from adenosine triphosphate (ATP) to 6-hydroxymethyl-7,8-dihydropterin, an enzymatic step in folate biosynthesis pathway.</text>
</comment>
<accession>A0ABX9MVM9</accession>
<dbReference type="Pfam" id="PF01288">
    <property type="entry name" value="HPPK"/>
    <property type="match status" value="1"/>
</dbReference>
<evidence type="ECO:0000256" key="6">
    <source>
        <dbReference type="ARBA" id="ARBA00022741"/>
    </source>
</evidence>
<protein>
    <recommendedName>
        <fullName evidence="4">2-amino-4-hydroxy-6-hydroxymethyldihydropteridine pyrophosphokinase</fullName>
        <ecNumber evidence="3">2.7.6.3</ecNumber>
    </recommendedName>
    <alternativeName>
        <fullName evidence="11">6-hydroxymethyl-7,8-dihydropterin pyrophosphokinase</fullName>
    </alternativeName>
    <alternativeName>
        <fullName evidence="12">7,8-dihydro-6-hydroxymethylpterin-pyrophosphokinase</fullName>
    </alternativeName>
</protein>
<dbReference type="InterPro" id="IPR035907">
    <property type="entry name" value="Hppk_sf"/>
</dbReference>
<comment type="similarity">
    <text evidence="2">Belongs to the HPPK family.</text>
</comment>
<feature type="domain" description="7,8-dihydro-6-hydroxymethylpterin-pyrophosphokinase" evidence="13">
    <location>
        <begin position="87"/>
        <end position="98"/>
    </location>
</feature>
<dbReference type="RefSeq" id="WP_119442222.1">
    <property type="nucleotide sequence ID" value="NZ_CP170494.1"/>
</dbReference>
<dbReference type="CDD" id="cd00483">
    <property type="entry name" value="HPPK"/>
    <property type="match status" value="1"/>
</dbReference>
<organism evidence="14 15">
    <name type="scientific">Neopusillimonas maritima</name>
    <dbReference type="NCBI Taxonomy" id="2026239"/>
    <lineage>
        <taxon>Bacteria</taxon>
        <taxon>Pseudomonadati</taxon>
        <taxon>Pseudomonadota</taxon>
        <taxon>Betaproteobacteria</taxon>
        <taxon>Burkholderiales</taxon>
        <taxon>Alcaligenaceae</taxon>
        <taxon>Neopusillimonas</taxon>
    </lineage>
</organism>
<evidence type="ECO:0000256" key="4">
    <source>
        <dbReference type="ARBA" id="ARBA00016218"/>
    </source>
</evidence>
<evidence type="ECO:0000256" key="8">
    <source>
        <dbReference type="ARBA" id="ARBA00022840"/>
    </source>
</evidence>
<evidence type="ECO:0000313" key="15">
    <source>
        <dbReference type="Proteomes" id="UP000266483"/>
    </source>
</evidence>
<comment type="caution">
    <text evidence="14">The sequence shown here is derived from an EMBL/GenBank/DDBJ whole genome shotgun (WGS) entry which is preliminary data.</text>
</comment>
<evidence type="ECO:0000256" key="3">
    <source>
        <dbReference type="ARBA" id="ARBA00013253"/>
    </source>
</evidence>
<keyword evidence="7" id="KW-0418">Kinase</keyword>
<dbReference type="SUPFAM" id="SSF55083">
    <property type="entry name" value="6-hydroxymethyl-7,8-dihydropterin pyrophosphokinase, HPPK"/>
    <property type="match status" value="1"/>
</dbReference>
<evidence type="ECO:0000256" key="2">
    <source>
        <dbReference type="ARBA" id="ARBA00005810"/>
    </source>
</evidence>
<gene>
    <name evidence="14" type="primary">folK</name>
    <name evidence="14" type="ORF">CJO09_10090</name>
</gene>
<dbReference type="EMBL" id="NQOU01000003">
    <property type="protein sequence ID" value="RII82908.1"/>
    <property type="molecule type" value="Genomic_DNA"/>
</dbReference>
<dbReference type="PANTHER" id="PTHR43071:SF1">
    <property type="entry name" value="2-AMINO-4-HYDROXY-6-HYDROXYMETHYLDIHYDROPTERIDINE PYROPHOSPHOKINASE"/>
    <property type="match status" value="1"/>
</dbReference>
<evidence type="ECO:0000256" key="12">
    <source>
        <dbReference type="ARBA" id="ARBA00033413"/>
    </source>
</evidence>
<evidence type="ECO:0000256" key="5">
    <source>
        <dbReference type="ARBA" id="ARBA00022679"/>
    </source>
</evidence>
<dbReference type="Proteomes" id="UP000266483">
    <property type="component" value="Unassembled WGS sequence"/>
</dbReference>
<evidence type="ECO:0000313" key="14">
    <source>
        <dbReference type="EMBL" id="RII82908.1"/>
    </source>
</evidence>
<keyword evidence="6" id="KW-0547">Nucleotide-binding</keyword>
<dbReference type="Gene3D" id="3.30.70.560">
    <property type="entry name" value="7,8-Dihydro-6-hydroxymethylpterin-pyrophosphokinase HPPK"/>
    <property type="match status" value="1"/>
</dbReference>
<evidence type="ECO:0000256" key="10">
    <source>
        <dbReference type="ARBA" id="ARBA00029409"/>
    </source>
</evidence>
<dbReference type="PANTHER" id="PTHR43071">
    <property type="entry name" value="2-AMINO-4-HYDROXY-6-HYDROXYMETHYLDIHYDROPTERIDINE PYROPHOSPHOKINASE"/>
    <property type="match status" value="1"/>
</dbReference>
<evidence type="ECO:0000256" key="9">
    <source>
        <dbReference type="ARBA" id="ARBA00022909"/>
    </source>
</evidence>
<reference evidence="14 15" key="1">
    <citation type="submission" date="2017-08" db="EMBL/GenBank/DDBJ databases">
        <title>Pusillimonas indicus sp. nov., a member of the family Alcaligenaceae isolated from surface seawater.</title>
        <authorList>
            <person name="Li J."/>
        </authorList>
    </citation>
    <scope>NUCLEOTIDE SEQUENCE [LARGE SCALE GENOMIC DNA]</scope>
    <source>
        <strain evidence="14 15">17-4A</strain>
    </source>
</reference>
<sequence length="157" mass="17439">MKRAFIGLGANLGPSLETLKQAALQLAEHPLISAFQLSPLYKSKPVDSQGPDYVNAVASLRTSLEPVALLGLLQEMEQAYGRQRPYRNAPRTLDLDLLLYEGVKLNTDILTVPHPRMHLRAFVLQPLHDLEPELALDQGSLAALLKACRHQEIERLS</sequence>
<dbReference type="EC" id="2.7.6.3" evidence="3"/>
<dbReference type="InterPro" id="IPR000550">
    <property type="entry name" value="Hppk"/>
</dbReference>
<evidence type="ECO:0000256" key="7">
    <source>
        <dbReference type="ARBA" id="ARBA00022777"/>
    </source>
</evidence>
<keyword evidence="8" id="KW-0067">ATP-binding</keyword>
<comment type="pathway">
    <text evidence="1">Cofactor biosynthesis; tetrahydrofolate biosynthesis; 2-amino-4-hydroxy-6-hydroxymethyl-7,8-dihydropteridine diphosphate from 7,8-dihydroneopterin triphosphate: step 4/4.</text>
</comment>
<keyword evidence="9" id="KW-0289">Folate biosynthesis</keyword>
<dbReference type="PROSITE" id="PS00794">
    <property type="entry name" value="HPPK"/>
    <property type="match status" value="1"/>
</dbReference>
<keyword evidence="5" id="KW-0808">Transferase</keyword>